<organism evidence="1 2">
    <name type="scientific">Trifolium medium</name>
    <dbReference type="NCBI Taxonomy" id="97028"/>
    <lineage>
        <taxon>Eukaryota</taxon>
        <taxon>Viridiplantae</taxon>
        <taxon>Streptophyta</taxon>
        <taxon>Embryophyta</taxon>
        <taxon>Tracheophyta</taxon>
        <taxon>Spermatophyta</taxon>
        <taxon>Magnoliopsida</taxon>
        <taxon>eudicotyledons</taxon>
        <taxon>Gunneridae</taxon>
        <taxon>Pentapetalae</taxon>
        <taxon>rosids</taxon>
        <taxon>fabids</taxon>
        <taxon>Fabales</taxon>
        <taxon>Fabaceae</taxon>
        <taxon>Papilionoideae</taxon>
        <taxon>50 kb inversion clade</taxon>
        <taxon>NPAAA clade</taxon>
        <taxon>Hologalegina</taxon>
        <taxon>IRL clade</taxon>
        <taxon>Trifolieae</taxon>
        <taxon>Trifolium</taxon>
    </lineage>
</organism>
<dbReference type="Proteomes" id="UP000265520">
    <property type="component" value="Unassembled WGS sequence"/>
</dbReference>
<keyword evidence="2" id="KW-1185">Reference proteome</keyword>
<comment type="caution">
    <text evidence="1">The sequence shown here is derived from an EMBL/GenBank/DDBJ whole genome shotgun (WGS) entry which is preliminary data.</text>
</comment>
<evidence type="ECO:0000313" key="1">
    <source>
        <dbReference type="EMBL" id="MCI56963.1"/>
    </source>
</evidence>
<sequence>AKPICFRENTNRANERGEDQAVKDITKITRSSSPTVNLVGRNCKMIPGRVGSKGPLLYRQWNSMGRCNIYSIRTTI</sequence>
<feature type="non-terminal residue" evidence="1">
    <location>
        <position position="1"/>
    </location>
</feature>
<name>A0A392T782_9FABA</name>
<dbReference type="EMBL" id="LXQA010521313">
    <property type="protein sequence ID" value="MCI56963.1"/>
    <property type="molecule type" value="Genomic_DNA"/>
</dbReference>
<evidence type="ECO:0000313" key="2">
    <source>
        <dbReference type="Proteomes" id="UP000265520"/>
    </source>
</evidence>
<proteinExistence type="predicted"/>
<accession>A0A392T782</accession>
<reference evidence="1 2" key="1">
    <citation type="journal article" date="2018" name="Front. Plant Sci.">
        <title>Red Clover (Trifolium pratense) and Zigzag Clover (T. medium) - A Picture of Genomic Similarities and Differences.</title>
        <authorList>
            <person name="Dluhosova J."/>
            <person name="Istvanek J."/>
            <person name="Nedelnik J."/>
            <person name="Repkova J."/>
        </authorList>
    </citation>
    <scope>NUCLEOTIDE SEQUENCE [LARGE SCALE GENOMIC DNA]</scope>
    <source>
        <strain evidence="2">cv. 10/8</strain>
        <tissue evidence="1">Leaf</tissue>
    </source>
</reference>
<protein>
    <submittedName>
        <fullName evidence="1">Uncharacterized protein</fullName>
    </submittedName>
</protein>
<dbReference type="AlphaFoldDB" id="A0A392T782"/>